<dbReference type="Gene3D" id="3.40.50.1010">
    <property type="entry name" value="5'-nuclease"/>
    <property type="match status" value="1"/>
</dbReference>
<organism evidence="2 3">
    <name type="scientific">Campylobacter ureolyticus ACS-301-V-Sch3b</name>
    <dbReference type="NCBI Taxonomy" id="883165"/>
    <lineage>
        <taxon>Bacteria</taxon>
        <taxon>Pseudomonadati</taxon>
        <taxon>Campylobacterota</taxon>
        <taxon>Epsilonproteobacteria</taxon>
        <taxon>Campylobacterales</taxon>
        <taxon>Campylobacteraceae</taxon>
        <taxon>Campylobacter</taxon>
    </lineage>
</organism>
<evidence type="ECO:0000259" key="1">
    <source>
        <dbReference type="Pfam" id="PF01936"/>
    </source>
</evidence>
<dbReference type="EMBL" id="AGYD01000018">
    <property type="protein sequence ID" value="EPH07317.1"/>
    <property type="molecule type" value="Genomic_DNA"/>
</dbReference>
<dbReference type="CDD" id="cd18722">
    <property type="entry name" value="PIN_NicB-like"/>
    <property type="match status" value="1"/>
</dbReference>
<feature type="domain" description="NYN" evidence="1">
    <location>
        <begin position="122"/>
        <end position="210"/>
    </location>
</feature>
<sequence>MGTKTNYKTDFSKIFKPLKTAVLVDLSFFLKRYKTQFNVSNSEDIAKRLRHYIYKSVLKNNDYLYRIFIYDCEPLEKDVTLPISKRQLNLRNTDLFKFRKALLSDLKQQPYCSVRLGNFDANLIQWKFKNYKLFKKVIHGEVSIQELKDEDFIMDLKQKGVDMKIGLDMATLANKKQVEKIILITADSDFIPAIKLARKEGIIVQLDPMQNKHIKQDLLEHLDTLNSVFPKDKTDIDDLFE</sequence>
<dbReference type="Pfam" id="PF01936">
    <property type="entry name" value="NYN"/>
    <property type="match status" value="1"/>
</dbReference>
<dbReference type="HOGENOM" id="CLU_085023_0_0_7"/>
<name>S3XD54_9BACT</name>
<accession>S3XD54</accession>
<protein>
    <recommendedName>
        <fullName evidence="1">NYN domain-containing protein</fullName>
    </recommendedName>
</protein>
<dbReference type="PATRIC" id="fig|883165.3.peg.1725"/>
<dbReference type="AlphaFoldDB" id="S3XD54"/>
<dbReference type="GO" id="GO:0004540">
    <property type="term" value="F:RNA nuclease activity"/>
    <property type="evidence" value="ECO:0007669"/>
    <property type="project" value="InterPro"/>
</dbReference>
<proteinExistence type="predicted"/>
<gene>
    <name evidence="2" type="ORF">HMPREF9309_01705</name>
</gene>
<dbReference type="InterPro" id="IPR021139">
    <property type="entry name" value="NYN"/>
</dbReference>
<evidence type="ECO:0000313" key="2">
    <source>
        <dbReference type="EMBL" id="EPH07317.1"/>
    </source>
</evidence>
<reference evidence="2 3" key="1">
    <citation type="submission" date="2013-06" db="EMBL/GenBank/DDBJ databases">
        <title>The Genome Sequence of Campylobacter ureolyticus ACS-301-V-SCH3B.</title>
        <authorList>
            <consortium name="The Broad Institute Genomics Platform"/>
            <person name="Earl A."/>
            <person name="Ward D."/>
            <person name="Feldgarden M."/>
            <person name="Gevers D."/>
            <person name="Saerens B."/>
            <person name="Vaneechoutte M."/>
            <person name="Walker B."/>
            <person name="Young S."/>
            <person name="Zeng Q."/>
            <person name="Gargeya S."/>
            <person name="Fitzgerald M."/>
            <person name="Haas B."/>
            <person name="Abouelleil A."/>
            <person name="Allen A.W."/>
            <person name="Alvarado L."/>
            <person name="Arachchi H.M."/>
            <person name="Berlin A.M."/>
            <person name="Chapman S.B."/>
            <person name="Gainer-Dewar J."/>
            <person name="Goldberg J."/>
            <person name="Griggs A."/>
            <person name="Gujja S."/>
            <person name="Hansen M."/>
            <person name="Howarth C."/>
            <person name="Imamovic A."/>
            <person name="Ireland A."/>
            <person name="Larimer J."/>
            <person name="McCowan C."/>
            <person name="Murphy C."/>
            <person name="Pearson M."/>
            <person name="Poon T.W."/>
            <person name="Priest M."/>
            <person name="Roberts A."/>
            <person name="Saif S."/>
            <person name="Shea T."/>
            <person name="Sisk P."/>
            <person name="Sykes S."/>
            <person name="Wortman J."/>
            <person name="Nusbaum C."/>
            <person name="Birren B."/>
        </authorList>
    </citation>
    <scope>NUCLEOTIDE SEQUENCE [LARGE SCALE GENOMIC DNA]</scope>
    <source>
        <strain evidence="2 3">ACS-301-V-Sch3b</strain>
    </source>
</reference>
<dbReference type="RefSeq" id="WP_016647523.1">
    <property type="nucleotide sequence ID" value="NZ_KE340331.1"/>
</dbReference>
<evidence type="ECO:0000313" key="3">
    <source>
        <dbReference type="Proteomes" id="UP000014539"/>
    </source>
</evidence>
<comment type="caution">
    <text evidence="2">The sequence shown here is derived from an EMBL/GenBank/DDBJ whole genome shotgun (WGS) entry which is preliminary data.</text>
</comment>
<keyword evidence="3" id="KW-1185">Reference proteome</keyword>
<dbReference type="Proteomes" id="UP000014539">
    <property type="component" value="Unassembled WGS sequence"/>
</dbReference>
<dbReference type="eggNOG" id="COG1432">
    <property type="taxonomic scope" value="Bacteria"/>
</dbReference>